<evidence type="ECO:0000313" key="10">
    <source>
        <dbReference type="Proteomes" id="UP001327560"/>
    </source>
</evidence>
<dbReference type="PRINTS" id="PR00131">
    <property type="entry name" value="GLHYDRLASE1"/>
</dbReference>
<dbReference type="Gene3D" id="3.20.20.80">
    <property type="entry name" value="Glycosidases"/>
    <property type="match status" value="1"/>
</dbReference>
<reference evidence="9 10" key="1">
    <citation type="submission" date="2023-10" db="EMBL/GenBank/DDBJ databases">
        <title>Chromosome-scale genome assembly provides insights into flower coloration mechanisms of Canna indica.</title>
        <authorList>
            <person name="Li C."/>
        </authorList>
    </citation>
    <scope>NUCLEOTIDE SEQUENCE [LARGE SCALE GENOMIC DNA]</scope>
    <source>
        <tissue evidence="9">Flower</tissue>
    </source>
</reference>
<dbReference type="PROSITE" id="PS00572">
    <property type="entry name" value="GLYCOSYL_HYDROL_F1_1"/>
    <property type="match status" value="1"/>
</dbReference>
<dbReference type="SUPFAM" id="SSF51445">
    <property type="entry name" value="(Trans)glycosidases"/>
    <property type="match status" value="1"/>
</dbReference>
<evidence type="ECO:0000313" key="9">
    <source>
        <dbReference type="EMBL" id="WOL12358.1"/>
    </source>
</evidence>
<dbReference type="InterPro" id="IPR017853">
    <property type="entry name" value="GH"/>
</dbReference>
<name>A0AAQ3QK13_9LILI</name>
<evidence type="ECO:0000256" key="6">
    <source>
        <dbReference type="RuleBase" id="RU003690"/>
    </source>
</evidence>
<evidence type="ECO:0000256" key="8">
    <source>
        <dbReference type="SAM" id="SignalP"/>
    </source>
</evidence>
<keyword evidence="2 8" id="KW-0732">Signal</keyword>
<keyword evidence="10" id="KW-1185">Reference proteome</keyword>
<dbReference type="InterPro" id="IPR018120">
    <property type="entry name" value="Glyco_hydro_1_AS"/>
</dbReference>
<evidence type="ECO:0000256" key="2">
    <source>
        <dbReference type="ARBA" id="ARBA00022729"/>
    </source>
</evidence>
<dbReference type="InterPro" id="IPR001360">
    <property type="entry name" value="Glyco_hydro_1"/>
</dbReference>
<dbReference type="PANTHER" id="PTHR10353">
    <property type="entry name" value="GLYCOSYL HYDROLASE"/>
    <property type="match status" value="1"/>
</dbReference>
<dbReference type="Pfam" id="PF00232">
    <property type="entry name" value="Glyco_hydro_1"/>
    <property type="match status" value="1"/>
</dbReference>
<dbReference type="PANTHER" id="PTHR10353:SF137">
    <property type="entry name" value="MYROSINASE 3-RELATED"/>
    <property type="match status" value="1"/>
</dbReference>
<evidence type="ECO:0008006" key="11">
    <source>
        <dbReference type="Google" id="ProtNLM"/>
    </source>
</evidence>
<feature type="signal peptide" evidence="8">
    <location>
        <begin position="1"/>
        <end position="30"/>
    </location>
</feature>
<feature type="active site" description="Nucleophile" evidence="5">
    <location>
        <position position="416"/>
    </location>
</feature>
<dbReference type="EMBL" id="CP136895">
    <property type="protein sequence ID" value="WOL12358.1"/>
    <property type="molecule type" value="Genomic_DNA"/>
</dbReference>
<evidence type="ECO:0000256" key="4">
    <source>
        <dbReference type="ARBA" id="ARBA00023295"/>
    </source>
</evidence>
<dbReference type="PROSITE" id="PS00653">
    <property type="entry name" value="GLYCOSYL_HYDROL_F1_2"/>
    <property type="match status" value="1"/>
</dbReference>
<dbReference type="Proteomes" id="UP001327560">
    <property type="component" value="Chromosome 6"/>
</dbReference>
<organism evidence="9 10">
    <name type="scientific">Canna indica</name>
    <name type="common">Indian-shot</name>
    <dbReference type="NCBI Taxonomy" id="4628"/>
    <lineage>
        <taxon>Eukaryota</taxon>
        <taxon>Viridiplantae</taxon>
        <taxon>Streptophyta</taxon>
        <taxon>Embryophyta</taxon>
        <taxon>Tracheophyta</taxon>
        <taxon>Spermatophyta</taxon>
        <taxon>Magnoliopsida</taxon>
        <taxon>Liliopsida</taxon>
        <taxon>Zingiberales</taxon>
        <taxon>Cannaceae</taxon>
        <taxon>Canna</taxon>
    </lineage>
</organism>
<evidence type="ECO:0000256" key="5">
    <source>
        <dbReference type="PROSITE-ProRule" id="PRU10055"/>
    </source>
</evidence>
<proteinExistence type="inferred from homology"/>
<evidence type="ECO:0000256" key="1">
    <source>
        <dbReference type="ARBA" id="ARBA00010838"/>
    </source>
</evidence>
<dbReference type="GO" id="GO:0008422">
    <property type="term" value="F:beta-glucosidase activity"/>
    <property type="evidence" value="ECO:0007669"/>
    <property type="project" value="UniProtKB-ARBA"/>
</dbReference>
<dbReference type="GO" id="GO:0005975">
    <property type="term" value="P:carbohydrate metabolic process"/>
    <property type="evidence" value="ECO:0007669"/>
    <property type="project" value="InterPro"/>
</dbReference>
<dbReference type="FunFam" id="3.20.20.80:FF:000020">
    <property type="entry name" value="Beta-glucosidase 12"/>
    <property type="match status" value="1"/>
</dbReference>
<feature type="chain" id="PRO_5042848107" description="Beta-glucosidase 12-like" evidence="8">
    <location>
        <begin position="31"/>
        <end position="509"/>
    </location>
</feature>
<keyword evidence="3 7" id="KW-0378">Hydrolase</keyword>
<comment type="similarity">
    <text evidence="1 6">Belongs to the glycosyl hydrolase 1 family.</text>
</comment>
<dbReference type="InterPro" id="IPR033132">
    <property type="entry name" value="GH_1_N_CS"/>
</dbReference>
<evidence type="ECO:0000256" key="3">
    <source>
        <dbReference type="ARBA" id="ARBA00022801"/>
    </source>
</evidence>
<sequence length="509" mass="58073">MKMKQSGSGAHDLLLFFVFLLHVLRSPCAASGDELKRSGFPPGFIFGTASSAYQYEGGFREGGRGLSIWDTYTHKHPEKIADRSNGDVAIDSYHKYKEDVGLMKDMGLDAYRFSISWTRILPNGSLSGGVNQEGIKYYNNLINELIAKGLKPFVTLFHWDSPQALEDQYGGFLSHHIVNDFRDYAEVCFREFGDRVKHWITFNEPWSYCTGGYALGSLAPGRCSPWEKLGCVAAGDSGREPYIVAHHQLLAHAAAVSVYRRKFQPIQKGKIGITLVTNWNFAYSNSKSNSDAAERAMDFMYGWFMDPLTNGEYPVNMKMLVGDRLPKFTKKQSEMVKGSFDFIGVNYYTARYVLDLPRSNRVLKSYNTDPSINATGKLEIYKLAASSWLYIYPRGIKDLLLYTKTKYNNPVIYVTENGVSEMDNATLTLEEALKDEIRIGFYQQHLSFLQEAIREGVDVKGYFAWSLLDNFEWADGYTVRFGINYVNYKDNLKRYRKSSSFWFQKFLTS</sequence>
<protein>
    <recommendedName>
        <fullName evidence="11">Beta-glucosidase 12-like</fullName>
    </recommendedName>
</protein>
<evidence type="ECO:0000256" key="7">
    <source>
        <dbReference type="RuleBase" id="RU004468"/>
    </source>
</evidence>
<accession>A0AAQ3QK13</accession>
<dbReference type="GO" id="GO:0033907">
    <property type="term" value="F:beta-D-fucosidase activity"/>
    <property type="evidence" value="ECO:0007669"/>
    <property type="project" value="UniProtKB-ARBA"/>
</dbReference>
<keyword evidence="4 7" id="KW-0326">Glycosidase</keyword>
<dbReference type="AlphaFoldDB" id="A0AAQ3QK13"/>
<gene>
    <name evidence="9" type="ORF">Cni_G21124</name>
</gene>
<dbReference type="GO" id="GO:0004565">
    <property type="term" value="F:beta-galactosidase activity"/>
    <property type="evidence" value="ECO:0007669"/>
    <property type="project" value="UniProtKB-ARBA"/>
</dbReference>